<dbReference type="EMBL" id="SNRY01000022">
    <property type="protein sequence ID" value="KAA6350846.1"/>
    <property type="molecule type" value="Genomic_DNA"/>
</dbReference>
<evidence type="ECO:0000313" key="1">
    <source>
        <dbReference type="EMBL" id="KAA6350846.1"/>
    </source>
</evidence>
<organism evidence="1">
    <name type="scientific">termite gut metagenome</name>
    <dbReference type="NCBI Taxonomy" id="433724"/>
    <lineage>
        <taxon>unclassified sequences</taxon>
        <taxon>metagenomes</taxon>
        <taxon>organismal metagenomes</taxon>
    </lineage>
</organism>
<proteinExistence type="predicted"/>
<dbReference type="AlphaFoldDB" id="A0A5J4SX96"/>
<sequence>MLSSWFVNNPKHTPWASSGIYIRFVDGHEVGEERRGIGQNTGITPKCMRRKESEGFGYLQLKLGEWRRLDGG</sequence>
<protein>
    <submittedName>
        <fullName evidence="1">Uncharacterized protein</fullName>
    </submittedName>
</protein>
<reference evidence="1" key="1">
    <citation type="submission" date="2019-03" db="EMBL/GenBank/DDBJ databases">
        <title>Single cell metagenomics reveals metabolic interactions within the superorganism composed of flagellate Streblomastix strix and complex community of Bacteroidetes bacteria on its surface.</title>
        <authorList>
            <person name="Treitli S.C."/>
            <person name="Kolisko M."/>
            <person name="Husnik F."/>
            <person name="Keeling P."/>
            <person name="Hampl V."/>
        </authorList>
    </citation>
    <scope>NUCLEOTIDE SEQUENCE</scope>
    <source>
        <strain evidence="1">STM</strain>
    </source>
</reference>
<accession>A0A5J4SX96</accession>
<name>A0A5J4SX96_9ZZZZ</name>
<comment type="caution">
    <text evidence="1">The sequence shown here is derived from an EMBL/GenBank/DDBJ whole genome shotgun (WGS) entry which is preliminary data.</text>
</comment>
<gene>
    <name evidence="1" type="ORF">EZS27_001834</name>
</gene>